<keyword evidence="3" id="KW-1185">Reference proteome</keyword>
<dbReference type="EMBL" id="CP101497">
    <property type="protein sequence ID" value="UTT61424.1"/>
    <property type="molecule type" value="Genomic_DNA"/>
</dbReference>
<name>A0ABY5FT05_9MICO</name>
<feature type="transmembrane region" description="Helical" evidence="1">
    <location>
        <begin position="32"/>
        <end position="48"/>
    </location>
</feature>
<organism evidence="2 3">
    <name type="scientific">Microcella humidisoli</name>
    <dbReference type="NCBI Taxonomy" id="2963406"/>
    <lineage>
        <taxon>Bacteria</taxon>
        <taxon>Bacillati</taxon>
        <taxon>Actinomycetota</taxon>
        <taxon>Actinomycetes</taxon>
        <taxon>Micrococcales</taxon>
        <taxon>Microbacteriaceae</taxon>
        <taxon>Microcella</taxon>
    </lineage>
</organism>
<sequence>MSTSDADALPHRPGWVEPAARLPLRWGRYRDRVIIGLVLIVGGLVHLQSASTLNLLPLVVGSTAHLLGWLILPATAWRRLVPLLPSGLVVWLLLTGPQAMWTLSVCFVCWLIARHRPWRSYLALGPVLLNGVLAVAVFRDYAQTPLALGISAVVLTGSAWWAWALARPAPGIRSRGEAAPPSAAP</sequence>
<feature type="transmembrane region" description="Helical" evidence="1">
    <location>
        <begin position="55"/>
        <end position="76"/>
    </location>
</feature>
<feature type="transmembrane region" description="Helical" evidence="1">
    <location>
        <begin position="120"/>
        <end position="138"/>
    </location>
</feature>
<proteinExistence type="predicted"/>
<keyword evidence="1" id="KW-0472">Membrane</keyword>
<gene>
    <name evidence="2" type="ORF">NNL39_06930</name>
</gene>
<evidence type="ECO:0000256" key="1">
    <source>
        <dbReference type="SAM" id="Phobius"/>
    </source>
</evidence>
<dbReference type="RefSeq" id="WP_255158301.1">
    <property type="nucleotide sequence ID" value="NZ_CP101497.1"/>
</dbReference>
<accession>A0ABY5FT05</accession>
<feature type="transmembrane region" description="Helical" evidence="1">
    <location>
        <begin position="88"/>
        <end position="113"/>
    </location>
</feature>
<keyword evidence="1" id="KW-1133">Transmembrane helix</keyword>
<evidence type="ECO:0008006" key="4">
    <source>
        <dbReference type="Google" id="ProtNLM"/>
    </source>
</evidence>
<protein>
    <recommendedName>
        <fullName evidence="4">Integral membrane protein</fullName>
    </recommendedName>
</protein>
<reference evidence="2" key="1">
    <citation type="submission" date="2022-07" db="EMBL/GenBank/DDBJ databases">
        <title>Taxonomic analysis of Microcella humidisoli nov. sp., isolated from riverside soil.</title>
        <authorList>
            <person name="Molina K.M."/>
            <person name="Kim S.B."/>
        </authorList>
    </citation>
    <scope>NUCLEOTIDE SEQUENCE</scope>
    <source>
        <strain evidence="2">MMS21-STM10</strain>
    </source>
</reference>
<evidence type="ECO:0000313" key="3">
    <source>
        <dbReference type="Proteomes" id="UP001060039"/>
    </source>
</evidence>
<keyword evidence="1" id="KW-0812">Transmembrane</keyword>
<evidence type="ECO:0000313" key="2">
    <source>
        <dbReference type="EMBL" id="UTT61424.1"/>
    </source>
</evidence>
<dbReference type="Proteomes" id="UP001060039">
    <property type="component" value="Chromosome"/>
</dbReference>
<feature type="transmembrane region" description="Helical" evidence="1">
    <location>
        <begin position="144"/>
        <end position="166"/>
    </location>
</feature>